<dbReference type="AlphaFoldDB" id="A0A9P8N3P8"/>
<keyword evidence="4" id="KW-0227">DNA damage</keyword>
<keyword evidence="7" id="KW-0238">DNA-binding</keyword>
<keyword evidence="6" id="KW-0862">Zinc</keyword>
<dbReference type="EMBL" id="JAIZPD010000002">
    <property type="protein sequence ID" value="KAH0966330.1"/>
    <property type="molecule type" value="Genomic_DNA"/>
</dbReference>
<keyword evidence="9" id="KW-0539">Nucleus</keyword>
<evidence type="ECO:0000313" key="14">
    <source>
        <dbReference type="Proteomes" id="UP000824596"/>
    </source>
</evidence>
<dbReference type="GeneID" id="68350868"/>
<feature type="compositionally biased region" description="Polar residues" evidence="11">
    <location>
        <begin position="48"/>
        <end position="63"/>
    </location>
</feature>
<comment type="caution">
    <text evidence="13">The sequence shown here is derived from an EMBL/GenBank/DDBJ whole genome shotgun (WGS) entry which is preliminary data.</text>
</comment>
<comment type="similarity">
    <text evidence="2">Belongs to the XPA family.</text>
</comment>
<evidence type="ECO:0000313" key="13">
    <source>
        <dbReference type="EMBL" id="KAH0966330.1"/>
    </source>
</evidence>
<feature type="compositionally biased region" description="Basic and acidic residues" evidence="11">
    <location>
        <begin position="96"/>
        <end position="106"/>
    </location>
</feature>
<dbReference type="GO" id="GO:0006284">
    <property type="term" value="P:base-excision repair"/>
    <property type="evidence" value="ECO:0007669"/>
    <property type="project" value="TreeGrafter"/>
</dbReference>
<keyword evidence="5" id="KW-0863">Zinc-finger</keyword>
<evidence type="ECO:0000256" key="8">
    <source>
        <dbReference type="ARBA" id="ARBA00023204"/>
    </source>
</evidence>
<evidence type="ECO:0000256" key="1">
    <source>
        <dbReference type="ARBA" id="ARBA00004123"/>
    </source>
</evidence>
<evidence type="ECO:0000256" key="5">
    <source>
        <dbReference type="ARBA" id="ARBA00022771"/>
    </source>
</evidence>
<dbReference type="InterPro" id="IPR022656">
    <property type="entry name" value="XPA_C"/>
</dbReference>
<dbReference type="PROSITE" id="PS00753">
    <property type="entry name" value="XPA_2"/>
    <property type="match status" value="1"/>
</dbReference>
<dbReference type="NCBIfam" id="TIGR00598">
    <property type="entry name" value="rad14"/>
    <property type="match status" value="1"/>
</dbReference>
<dbReference type="Proteomes" id="UP000824596">
    <property type="component" value="Unassembled WGS sequence"/>
</dbReference>
<feature type="domain" description="XPA C-terminal" evidence="12">
    <location>
        <begin position="229"/>
        <end position="279"/>
    </location>
</feature>
<dbReference type="GO" id="GO:0003684">
    <property type="term" value="F:damaged DNA binding"/>
    <property type="evidence" value="ECO:0007669"/>
    <property type="project" value="InterPro"/>
</dbReference>
<keyword evidence="3" id="KW-0479">Metal-binding</keyword>
<feature type="compositionally biased region" description="Low complexity" evidence="11">
    <location>
        <begin position="81"/>
        <end position="94"/>
    </location>
</feature>
<sequence length="384" mass="43528">MERTTTPPPSKAAPPVASPPTPEVTRRIEESRLRAKAIRDQREVEQRASGTLPSPPRTTSGFVQTADIHVAKPINGKRPHSSISGAATAAAAGSNRDGRKQGDDGALRPAPKFAKFVDYNMSSMTDTKGGFLSTDDDPHNYALGAKKPGQPADELRPKHMSVQEWERLQLMRKLKRQKAGPFEPGLSVLEDEEKRKRCRECRSLEIDFVWEEVFHICVCHRCKDKIPEKYSLLTKTECKEDYLLTDPELRDPELLPHLSRPNPHKSHWHDMMLFLRFQVEEYAIKTKWGSAEALDAEFERREAQKKARKEAKFKDKLMDLKRKTRTDAFRRQAGTLGRTGASKFGDAVGGARHVHEWGRTVENEEGMTIKTCVECGMEVEELEM</sequence>
<keyword evidence="14" id="KW-1185">Reference proteome</keyword>
<evidence type="ECO:0000256" key="6">
    <source>
        <dbReference type="ARBA" id="ARBA00022833"/>
    </source>
</evidence>
<dbReference type="GO" id="GO:0000110">
    <property type="term" value="C:nucleotide-excision repair factor 1 complex"/>
    <property type="evidence" value="ECO:0007669"/>
    <property type="project" value="TreeGrafter"/>
</dbReference>
<accession>A0A9P8N3P8</accession>
<evidence type="ECO:0000256" key="4">
    <source>
        <dbReference type="ARBA" id="ARBA00022763"/>
    </source>
</evidence>
<evidence type="ECO:0000256" key="11">
    <source>
        <dbReference type="SAM" id="MobiDB-lite"/>
    </source>
</evidence>
<dbReference type="GO" id="GO:0000715">
    <property type="term" value="P:nucleotide-excision repair, DNA damage recognition"/>
    <property type="evidence" value="ECO:0007669"/>
    <property type="project" value="TreeGrafter"/>
</dbReference>
<evidence type="ECO:0000256" key="9">
    <source>
        <dbReference type="ARBA" id="ARBA00023242"/>
    </source>
</evidence>
<evidence type="ECO:0000256" key="2">
    <source>
        <dbReference type="ARBA" id="ARBA00005548"/>
    </source>
</evidence>
<organism evidence="13 14">
    <name type="scientific">Hirsutella rhossiliensis</name>
    <dbReference type="NCBI Taxonomy" id="111463"/>
    <lineage>
        <taxon>Eukaryota</taxon>
        <taxon>Fungi</taxon>
        <taxon>Dikarya</taxon>
        <taxon>Ascomycota</taxon>
        <taxon>Pezizomycotina</taxon>
        <taxon>Sordariomycetes</taxon>
        <taxon>Hypocreomycetidae</taxon>
        <taxon>Hypocreales</taxon>
        <taxon>Ophiocordycipitaceae</taxon>
        <taxon>Hirsutella</taxon>
    </lineage>
</organism>
<dbReference type="CDD" id="cd21077">
    <property type="entry name" value="DBD_Rad14"/>
    <property type="match status" value="1"/>
</dbReference>
<evidence type="ECO:0000256" key="7">
    <source>
        <dbReference type="ARBA" id="ARBA00023125"/>
    </source>
</evidence>
<dbReference type="GO" id="GO:1901255">
    <property type="term" value="P:nucleotide-excision repair involved in interstrand cross-link repair"/>
    <property type="evidence" value="ECO:0007669"/>
    <property type="project" value="TreeGrafter"/>
</dbReference>
<dbReference type="InterPro" id="IPR009061">
    <property type="entry name" value="DNA-bd_dom_put_sf"/>
</dbReference>
<dbReference type="GO" id="GO:0008270">
    <property type="term" value="F:zinc ion binding"/>
    <property type="evidence" value="ECO:0007669"/>
    <property type="project" value="UniProtKB-KW"/>
</dbReference>
<dbReference type="InterPro" id="IPR022658">
    <property type="entry name" value="XPA_CS"/>
</dbReference>
<feature type="compositionally biased region" description="Basic and acidic residues" evidence="11">
    <location>
        <begin position="24"/>
        <end position="46"/>
    </location>
</feature>
<protein>
    <recommendedName>
        <fullName evidence="10">DNA repair protein RAD14</fullName>
    </recommendedName>
</protein>
<dbReference type="Pfam" id="PF05181">
    <property type="entry name" value="XPA_C"/>
    <property type="match status" value="1"/>
</dbReference>
<dbReference type="PANTHER" id="PTHR10142:SF0">
    <property type="entry name" value="DNA REPAIR PROTEIN COMPLEMENTING XP-A CELLS"/>
    <property type="match status" value="1"/>
</dbReference>
<dbReference type="SUPFAM" id="SSF46955">
    <property type="entry name" value="Putative DNA-binding domain"/>
    <property type="match status" value="1"/>
</dbReference>
<proteinExistence type="inferred from homology"/>
<dbReference type="PANTHER" id="PTHR10142">
    <property type="entry name" value="DNA REPAIR PROTEIN COMPLEMENTING XP-A CELLS"/>
    <property type="match status" value="1"/>
</dbReference>
<dbReference type="FunFam" id="3.90.530.10:FF:000003">
    <property type="entry name" value="Dna repair rad14 protein"/>
    <property type="match status" value="1"/>
</dbReference>
<dbReference type="Gene3D" id="3.90.530.10">
    <property type="entry name" value="XPA C-terminal domain"/>
    <property type="match status" value="1"/>
</dbReference>
<dbReference type="InterPro" id="IPR037129">
    <property type="entry name" value="XPA_sf"/>
</dbReference>
<reference evidence="13" key="1">
    <citation type="submission" date="2021-09" db="EMBL/GenBank/DDBJ databases">
        <title>A high-quality genome of the endoparasitic fungus Hirsutella rhossiliensis with a comparison of Hirsutella genomes reveals transposable elements contributing to genome size variation.</title>
        <authorList>
            <person name="Lin R."/>
            <person name="Jiao Y."/>
            <person name="Sun X."/>
            <person name="Ling J."/>
            <person name="Xie B."/>
            <person name="Cheng X."/>
        </authorList>
    </citation>
    <scope>NUCLEOTIDE SEQUENCE</scope>
    <source>
        <strain evidence="13">HR02</strain>
    </source>
</reference>
<evidence type="ECO:0000256" key="3">
    <source>
        <dbReference type="ARBA" id="ARBA00022723"/>
    </source>
</evidence>
<comment type="subcellular location">
    <subcellularLocation>
        <location evidence="1">Nucleus</location>
    </subcellularLocation>
</comment>
<name>A0A9P8N3P8_9HYPO</name>
<feature type="region of interest" description="Disordered" evidence="11">
    <location>
        <begin position="1"/>
        <end position="109"/>
    </location>
</feature>
<evidence type="ECO:0000259" key="12">
    <source>
        <dbReference type="Pfam" id="PF05181"/>
    </source>
</evidence>
<keyword evidence="8" id="KW-0234">DNA repair</keyword>
<dbReference type="OrthoDB" id="5368863at2759"/>
<dbReference type="GO" id="GO:0070914">
    <property type="term" value="P:UV-damage excision repair"/>
    <property type="evidence" value="ECO:0007669"/>
    <property type="project" value="TreeGrafter"/>
</dbReference>
<dbReference type="RefSeq" id="XP_044723843.1">
    <property type="nucleotide sequence ID" value="XM_044860210.1"/>
</dbReference>
<evidence type="ECO:0000256" key="10">
    <source>
        <dbReference type="ARBA" id="ARBA00072989"/>
    </source>
</evidence>
<feature type="compositionally biased region" description="Pro residues" evidence="11">
    <location>
        <begin position="1"/>
        <end position="22"/>
    </location>
</feature>
<dbReference type="InterPro" id="IPR000465">
    <property type="entry name" value="XPA/RAD14"/>
</dbReference>
<gene>
    <name evidence="13" type="ORF">HRG_01739</name>
</gene>